<name>A0ABU2RW22_9ACTN</name>
<evidence type="ECO:0000313" key="1">
    <source>
        <dbReference type="EMBL" id="MDT0432891.1"/>
    </source>
</evidence>
<proteinExistence type="predicted"/>
<keyword evidence="2" id="KW-1185">Reference proteome</keyword>
<evidence type="ECO:0008006" key="3">
    <source>
        <dbReference type="Google" id="ProtNLM"/>
    </source>
</evidence>
<dbReference type="Proteomes" id="UP001183777">
    <property type="component" value="Unassembled WGS sequence"/>
</dbReference>
<sequence>MVQQKERVRHAFDGKGYTLEGHGVEVPNYSLNLSGTEWDIIDWMKQRGGCASPVQLAPASLAPELCSGDTAVKKAISRLLRLNLLVRVGGSRSGTYQLNPRRFWEGGGEAHVKACLRMDPPPITPDEKAKTAALKAVQKAVEAALSAAETADQVEAAMPGSKVASSARSAAQNAQASAMLAVDTALKLGTKLPLQIRRFVQEVPA</sequence>
<reference evidence="2" key="1">
    <citation type="submission" date="2023-07" db="EMBL/GenBank/DDBJ databases">
        <title>30 novel species of actinomycetes from the DSMZ collection.</title>
        <authorList>
            <person name="Nouioui I."/>
        </authorList>
    </citation>
    <scope>NUCLEOTIDE SEQUENCE [LARGE SCALE GENOMIC DNA]</scope>
    <source>
        <strain evidence="2">DSM 41770</strain>
    </source>
</reference>
<evidence type="ECO:0000313" key="2">
    <source>
        <dbReference type="Proteomes" id="UP001183777"/>
    </source>
</evidence>
<organism evidence="1 2">
    <name type="scientific">Streptomyces salyersiae</name>
    <dbReference type="NCBI Taxonomy" id="3075530"/>
    <lineage>
        <taxon>Bacteria</taxon>
        <taxon>Bacillati</taxon>
        <taxon>Actinomycetota</taxon>
        <taxon>Actinomycetes</taxon>
        <taxon>Kitasatosporales</taxon>
        <taxon>Streptomycetaceae</taxon>
        <taxon>Streptomyces</taxon>
    </lineage>
</organism>
<dbReference type="RefSeq" id="WP_311661812.1">
    <property type="nucleotide sequence ID" value="NZ_JAVREX010000033.1"/>
</dbReference>
<dbReference type="EMBL" id="JAVREX010000033">
    <property type="protein sequence ID" value="MDT0432891.1"/>
    <property type="molecule type" value="Genomic_DNA"/>
</dbReference>
<comment type="caution">
    <text evidence="1">The sequence shown here is derived from an EMBL/GenBank/DDBJ whole genome shotgun (WGS) entry which is preliminary data.</text>
</comment>
<gene>
    <name evidence="1" type="ORF">RM649_35405</name>
</gene>
<accession>A0ABU2RW22</accession>
<protein>
    <recommendedName>
        <fullName evidence="3">MarR family transcriptional regulator</fullName>
    </recommendedName>
</protein>